<feature type="transmembrane region" description="Helical" evidence="1">
    <location>
        <begin position="120"/>
        <end position="140"/>
    </location>
</feature>
<dbReference type="PANTHER" id="PTHR34928:SF3">
    <property type="entry name" value="TRANSMEMBRANE PROTEIN 217B-RELATED"/>
    <property type="match status" value="1"/>
</dbReference>
<sequence>MNDKKFSFMLGIFSLLNTIQFLIFEMNEVRSIGYEDQFSIYKVTNLKLISWVLTYESSINICLSTITIVLSSVLLGCIHVNNYVGLLCYAVWIITYELLSFTVVLLTYGAIKEQFKELGYLHLVFQISRMLLHFCCLPFLTKHMYTLYKNPRMLSKLGHRRHSSVSTVTSWPPVRLGNLYHKLN</sequence>
<reference evidence="2 3" key="1">
    <citation type="submission" date="2017-08" db="EMBL/GenBank/DDBJ databases">
        <title>USMARCv1.0.</title>
        <authorList>
            <person name="Hannum G.I."/>
            <person name="Koren S."/>
            <person name="Schroeder S.G."/>
            <person name="Chin S.C."/>
            <person name="Nonneman D.J."/>
            <person name="Becker S.A."/>
            <person name="Rosen B.D."/>
            <person name="Bickhart D.M."/>
            <person name="Putnam N.H."/>
            <person name="Green R.E."/>
            <person name="Tuggle C.K."/>
            <person name="Liu H."/>
            <person name="Rohrer G.A."/>
            <person name="Warr A."/>
            <person name="Hall R."/>
            <person name="Kim K."/>
            <person name="Hume D.A."/>
            <person name="Talbot R."/>
            <person name="Chow W."/>
            <person name="Howe K."/>
            <person name="Schwartz A.S."/>
            <person name="Watson M."/>
            <person name="Archibald A.L."/>
            <person name="Phillippy A.M."/>
            <person name="Smith T.P.L."/>
        </authorList>
    </citation>
    <scope>NUCLEOTIDE SEQUENCE [LARGE SCALE GENOMIC DNA]</scope>
</reference>
<keyword evidence="1" id="KW-0812">Transmembrane</keyword>
<keyword evidence="1" id="KW-1133">Transmembrane helix</keyword>
<keyword evidence="1" id="KW-0472">Membrane</keyword>
<feature type="transmembrane region" description="Helical" evidence="1">
    <location>
        <begin position="83"/>
        <end position="108"/>
    </location>
</feature>
<evidence type="ECO:0000313" key="2">
    <source>
        <dbReference type="Ensembl" id="ENSSSCP00070005296.1"/>
    </source>
</evidence>
<dbReference type="PANTHER" id="PTHR34928">
    <property type="entry name" value="TRANSMEMBRANE PROTEIN 217"/>
    <property type="match status" value="1"/>
</dbReference>
<evidence type="ECO:0000256" key="1">
    <source>
        <dbReference type="SAM" id="Phobius"/>
    </source>
</evidence>
<dbReference type="InterPro" id="IPR027862">
    <property type="entry name" value="DUF4534"/>
</dbReference>
<accession>A0A4X1ST36</accession>
<proteinExistence type="predicted"/>
<protein>
    <recommendedName>
        <fullName evidence="4">Transmembrane protein 217</fullName>
    </recommendedName>
</protein>
<feature type="transmembrane region" description="Helical" evidence="1">
    <location>
        <begin position="6"/>
        <end position="27"/>
    </location>
</feature>
<dbReference type="AlphaFoldDB" id="A0A4X1ST36"/>
<name>A0A4X1ST36_PIG</name>
<reference evidence="2" key="2">
    <citation type="submission" date="2025-08" db="UniProtKB">
        <authorList>
            <consortium name="Ensembl"/>
        </authorList>
    </citation>
    <scope>IDENTIFICATION</scope>
</reference>
<organism evidence="2 3">
    <name type="scientific">Sus scrofa</name>
    <name type="common">Pig</name>
    <dbReference type="NCBI Taxonomy" id="9823"/>
    <lineage>
        <taxon>Eukaryota</taxon>
        <taxon>Metazoa</taxon>
        <taxon>Chordata</taxon>
        <taxon>Craniata</taxon>
        <taxon>Vertebrata</taxon>
        <taxon>Euteleostomi</taxon>
        <taxon>Mammalia</taxon>
        <taxon>Eutheria</taxon>
        <taxon>Laurasiatheria</taxon>
        <taxon>Artiodactyla</taxon>
        <taxon>Suina</taxon>
        <taxon>Suidae</taxon>
        <taxon>Sus</taxon>
    </lineage>
</organism>
<dbReference type="Proteomes" id="UP000314985">
    <property type="component" value="Chromosome 7"/>
</dbReference>
<evidence type="ECO:0000313" key="3">
    <source>
        <dbReference type="Proteomes" id="UP000314985"/>
    </source>
</evidence>
<evidence type="ECO:0008006" key="4">
    <source>
        <dbReference type="Google" id="ProtNLM"/>
    </source>
</evidence>
<dbReference type="Pfam" id="PF15049">
    <property type="entry name" value="DUF4534"/>
    <property type="match status" value="1"/>
</dbReference>
<dbReference type="Ensembl" id="ENSSSCT00070006506.1">
    <property type="protein sequence ID" value="ENSSSCP00070005296.1"/>
    <property type="gene ID" value="ENSSSCG00070003465.1"/>
</dbReference>
<feature type="transmembrane region" description="Helical" evidence="1">
    <location>
        <begin position="48"/>
        <end position="71"/>
    </location>
</feature>